<proteinExistence type="inferred from homology"/>
<keyword evidence="4" id="KW-0813">Transport</keyword>
<dbReference type="InterPro" id="IPR011012">
    <property type="entry name" value="Longin-like_dom_sf"/>
</dbReference>
<dbReference type="Proteomes" id="UP001306508">
    <property type="component" value="Unassembled WGS sequence"/>
</dbReference>
<dbReference type="CDD" id="cd15866">
    <property type="entry name" value="R-SNARE_SEC22"/>
    <property type="match status" value="1"/>
</dbReference>
<sequence>MIKSTLLYRDDGLPLCMSVDDDDNSPALNEQKKYVKLIVSRMTPQSANEATLESNGSYEISYIRKDVVCYFVICESGYPRNLAFSYLNDIAEEFQHSYGNEYNKPTLRPYAFVSFDTFLQRTKQSYSNKKVQDNLDQLNQELVGVKQIMSKNIEDLLYRGDSLDRMSDMSTSLKESSKKYRRSAQRINYELLLKQYAPIALLSFFFVFLVYWVFLR</sequence>
<dbReference type="Pfam" id="PF13774">
    <property type="entry name" value="Longin"/>
    <property type="match status" value="1"/>
</dbReference>
<keyword evidence="10" id="KW-0333">Golgi apparatus</keyword>
<keyword evidence="7" id="KW-0931">ER-Golgi transport</keyword>
<dbReference type="InterPro" id="IPR044565">
    <property type="entry name" value="Sec22"/>
</dbReference>
<dbReference type="GO" id="GO:0005789">
    <property type="term" value="C:endoplasmic reticulum membrane"/>
    <property type="evidence" value="ECO:0007669"/>
    <property type="project" value="UniProtKB-SubCell"/>
</dbReference>
<evidence type="ECO:0000256" key="9">
    <source>
        <dbReference type="ARBA" id="ARBA00022989"/>
    </source>
</evidence>
<accession>A0AAN7VZR0</accession>
<evidence type="ECO:0000256" key="12">
    <source>
        <dbReference type="ARBA" id="ARBA00023136"/>
    </source>
</evidence>
<evidence type="ECO:0000256" key="5">
    <source>
        <dbReference type="ARBA" id="ARBA00022692"/>
    </source>
</evidence>
<dbReference type="EMBL" id="JAWIZZ010000059">
    <property type="protein sequence ID" value="KAK5773991.1"/>
    <property type="molecule type" value="Genomic_DNA"/>
</dbReference>
<evidence type="ECO:0000259" key="17">
    <source>
        <dbReference type="PROSITE" id="PS50892"/>
    </source>
</evidence>
<dbReference type="GO" id="GO:0015031">
    <property type="term" value="P:protein transport"/>
    <property type="evidence" value="ECO:0007669"/>
    <property type="project" value="UniProtKB-KW"/>
</dbReference>
<protein>
    <recommendedName>
        <fullName evidence="13">Protein transport protein SEC22</fullName>
    </recommendedName>
</protein>
<name>A0AAN7VZR0_9SACH</name>
<evidence type="ECO:0000259" key="16">
    <source>
        <dbReference type="PROSITE" id="PS50859"/>
    </source>
</evidence>
<evidence type="ECO:0000256" key="11">
    <source>
        <dbReference type="ARBA" id="ARBA00023054"/>
    </source>
</evidence>
<reference evidence="19" key="1">
    <citation type="submission" date="2023-07" db="EMBL/GenBank/DDBJ databases">
        <title>A draft genome of Kazachstania heterogenica Y-27499.</title>
        <authorList>
            <person name="Donic C."/>
            <person name="Kralova J.S."/>
            <person name="Fidel L."/>
            <person name="Ben-Dor S."/>
            <person name="Jung S."/>
        </authorList>
    </citation>
    <scope>NUCLEOTIDE SEQUENCE [LARGE SCALE GENOMIC DNA]</scope>
    <source>
        <strain evidence="19">Y27499</strain>
    </source>
</reference>
<dbReference type="PANTHER" id="PTHR45837">
    <property type="entry name" value="VESICLE-TRAFFICKING PROTEIN SEC22B"/>
    <property type="match status" value="1"/>
</dbReference>
<keyword evidence="6" id="KW-0256">Endoplasmic reticulum</keyword>
<keyword evidence="19" id="KW-1185">Reference proteome</keyword>
<dbReference type="AlphaFoldDB" id="A0AAN7VZR0"/>
<dbReference type="Gene3D" id="3.30.450.50">
    <property type="entry name" value="Longin domain"/>
    <property type="match status" value="1"/>
</dbReference>
<dbReference type="GO" id="GO:0006890">
    <property type="term" value="P:retrograde vesicle-mediated transport, Golgi to endoplasmic reticulum"/>
    <property type="evidence" value="ECO:0007669"/>
    <property type="project" value="InterPro"/>
</dbReference>
<comment type="caution">
    <text evidence="18">The sequence shown here is derived from an EMBL/GenBank/DDBJ whole genome shotgun (WGS) entry which is preliminary data.</text>
</comment>
<feature type="transmembrane region" description="Helical" evidence="15">
    <location>
        <begin position="196"/>
        <end position="214"/>
    </location>
</feature>
<dbReference type="GO" id="GO:0006888">
    <property type="term" value="P:endoplasmic reticulum to Golgi vesicle-mediated transport"/>
    <property type="evidence" value="ECO:0007669"/>
    <property type="project" value="InterPro"/>
</dbReference>
<dbReference type="GO" id="GO:0000139">
    <property type="term" value="C:Golgi membrane"/>
    <property type="evidence" value="ECO:0007669"/>
    <property type="project" value="UniProtKB-SubCell"/>
</dbReference>
<dbReference type="FunFam" id="3.30.450.50:FF:000007">
    <property type="entry name" value="SNARE complex subunit SEC22"/>
    <property type="match status" value="1"/>
</dbReference>
<evidence type="ECO:0000313" key="19">
    <source>
        <dbReference type="Proteomes" id="UP001306508"/>
    </source>
</evidence>
<dbReference type="SMART" id="SM01270">
    <property type="entry name" value="Longin"/>
    <property type="match status" value="1"/>
</dbReference>
<keyword evidence="11 14" id="KW-0175">Coiled coil</keyword>
<evidence type="ECO:0000313" key="18">
    <source>
        <dbReference type="EMBL" id="KAK5773991.1"/>
    </source>
</evidence>
<evidence type="ECO:0000256" key="7">
    <source>
        <dbReference type="ARBA" id="ARBA00022892"/>
    </source>
</evidence>
<keyword evidence="5 15" id="KW-0812">Transmembrane</keyword>
<evidence type="ECO:0000256" key="10">
    <source>
        <dbReference type="ARBA" id="ARBA00023034"/>
    </source>
</evidence>
<evidence type="ECO:0000256" key="13">
    <source>
        <dbReference type="ARBA" id="ARBA00024249"/>
    </source>
</evidence>
<feature type="domain" description="Longin" evidence="16">
    <location>
        <begin position="6"/>
        <end position="119"/>
    </location>
</feature>
<evidence type="ECO:0000256" key="2">
    <source>
        <dbReference type="ARBA" id="ARBA00004409"/>
    </source>
</evidence>
<evidence type="ECO:0000256" key="15">
    <source>
        <dbReference type="SAM" id="Phobius"/>
    </source>
</evidence>
<comment type="subcellular location">
    <subcellularLocation>
        <location evidence="1">Endoplasmic reticulum membrane</location>
        <topology evidence="1">Single-pass type IV membrane protein</topology>
    </subcellularLocation>
    <subcellularLocation>
        <location evidence="2">Golgi apparatus membrane</location>
        <topology evidence="2">Single-pass type IV membrane protein</topology>
    </subcellularLocation>
</comment>
<dbReference type="InterPro" id="IPR042855">
    <property type="entry name" value="V_SNARE_CC"/>
</dbReference>
<feature type="domain" description="V-SNARE coiled-coil homology" evidence="17">
    <location>
        <begin position="134"/>
        <end position="194"/>
    </location>
</feature>
<dbReference type="CDD" id="cd14824">
    <property type="entry name" value="Longin"/>
    <property type="match status" value="1"/>
</dbReference>
<evidence type="ECO:0000256" key="1">
    <source>
        <dbReference type="ARBA" id="ARBA00004163"/>
    </source>
</evidence>
<keyword evidence="9 15" id="KW-1133">Transmembrane helix</keyword>
<dbReference type="InterPro" id="IPR010908">
    <property type="entry name" value="Longin_dom"/>
</dbReference>
<dbReference type="SUPFAM" id="SSF64356">
    <property type="entry name" value="SNARE-like"/>
    <property type="match status" value="1"/>
</dbReference>
<dbReference type="FunFam" id="1.20.5.110:FF:000065">
    <property type="entry name" value="SEC22 (YLR268W)"/>
    <property type="match status" value="1"/>
</dbReference>
<evidence type="ECO:0000256" key="3">
    <source>
        <dbReference type="ARBA" id="ARBA00008025"/>
    </source>
</evidence>
<evidence type="ECO:0000256" key="14">
    <source>
        <dbReference type="PROSITE-ProRule" id="PRU00290"/>
    </source>
</evidence>
<dbReference type="Pfam" id="PF00957">
    <property type="entry name" value="Synaptobrevin"/>
    <property type="match status" value="1"/>
</dbReference>
<keyword evidence="8" id="KW-0653">Protein transport</keyword>
<comment type="similarity">
    <text evidence="3">Belongs to the synaptobrevin family.</text>
</comment>
<evidence type="ECO:0000256" key="8">
    <source>
        <dbReference type="ARBA" id="ARBA00022927"/>
    </source>
</evidence>
<organism evidence="18 19">
    <name type="scientific">Arxiozyma heterogenica</name>
    <dbReference type="NCBI Taxonomy" id="278026"/>
    <lineage>
        <taxon>Eukaryota</taxon>
        <taxon>Fungi</taxon>
        <taxon>Dikarya</taxon>
        <taxon>Ascomycota</taxon>
        <taxon>Saccharomycotina</taxon>
        <taxon>Saccharomycetes</taxon>
        <taxon>Saccharomycetales</taxon>
        <taxon>Saccharomycetaceae</taxon>
        <taxon>Arxiozyma</taxon>
    </lineage>
</organism>
<dbReference type="Gene3D" id="1.20.5.110">
    <property type="match status" value="1"/>
</dbReference>
<keyword evidence="12 15" id="KW-0472">Membrane</keyword>
<dbReference type="SUPFAM" id="SSF58038">
    <property type="entry name" value="SNARE fusion complex"/>
    <property type="match status" value="1"/>
</dbReference>
<evidence type="ECO:0000256" key="6">
    <source>
        <dbReference type="ARBA" id="ARBA00022824"/>
    </source>
</evidence>
<dbReference type="PROSITE" id="PS50892">
    <property type="entry name" value="V_SNARE"/>
    <property type="match status" value="1"/>
</dbReference>
<evidence type="ECO:0000256" key="4">
    <source>
        <dbReference type="ARBA" id="ARBA00022448"/>
    </source>
</evidence>
<dbReference type="PROSITE" id="PS50859">
    <property type="entry name" value="LONGIN"/>
    <property type="match status" value="1"/>
</dbReference>
<gene>
    <name evidence="18" type="ORF">RI543_004748</name>
</gene>
<dbReference type="GO" id="GO:0005484">
    <property type="term" value="F:SNAP receptor activity"/>
    <property type="evidence" value="ECO:0007669"/>
    <property type="project" value="InterPro"/>
</dbReference>